<name>A0A9P6MZT5_9FUNG</name>
<comment type="caution">
    <text evidence="2">The sequence shown here is derived from an EMBL/GenBank/DDBJ whole genome shotgun (WGS) entry which is preliminary data.</text>
</comment>
<organism evidence="2 3">
    <name type="scientific">Entomortierella chlamydospora</name>
    <dbReference type="NCBI Taxonomy" id="101097"/>
    <lineage>
        <taxon>Eukaryota</taxon>
        <taxon>Fungi</taxon>
        <taxon>Fungi incertae sedis</taxon>
        <taxon>Mucoromycota</taxon>
        <taxon>Mortierellomycotina</taxon>
        <taxon>Mortierellomycetes</taxon>
        <taxon>Mortierellales</taxon>
        <taxon>Mortierellaceae</taxon>
        <taxon>Entomortierella</taxon>
    </lineage>
</organism>
<feature type="compositionally biased region" description="Basic and acidic residues" evidence="1">
    <location>
        <begin position="249"/>
        <end position="258"/>
    </location>
</feature>
<feature type="region of interest" description="Disordered" evidence="1">
    <location>
        <begin position="249"/>
        <end position="278"/>
    </location>
</feature>
<protein>
    <submittedName>
        <fullName evidence="2">Uncharacterized protein</fullName>
    </submittedName>
</protein>
<evidence type="ECO:0000256" key="1">
    <source>
        <dbReference type="SAM" id="MobiDB-lite"/>
    </source>
</evidence>
<evidence type="ECO:0000313" key="2">
    <source>
        <dbReference type="EMBL" id="KAG0019402.1"/>
    </source>
</evidence>
<dbReference type="SUPFAM" id="SSF52047">
    <property type="entry name" value="RNI-like"/>
    <property type="match status" value="1"/>
</dbReference>
<dbReference type="OrthoDB" id="2418711at2759"/>
<sequence length="892" mass="100110">MLLMCEPNVEWELTLIARKLILKQRKGASITSTIPAPSLFVILPRTNNLNIIKRTGLASLKVSEDFYLYFLCDYGGFDDDELHLRLHICEDSPSEFEAGDTTATNTKRKERCTTGSPLHFGYRIRNLDNFLSKHTISMLSLLRALQKNPDTHLPSTIMTNQIDGGSIIERVDMTSIDNDKESSSGVLSGRVRDAIRFLATRAYEALQDFQGHPSRHEDDLAYYESAIPDLQWDDFWDEHEAMASTGARVEMENETEKRGFHRGPSCGNSDSSDGDGVRDKSSLILGGGVLRKTTNASIVDGIRWLCQAHDEVICNAPAAERLSTFIKMHNGIYIPIEKSCDIRFFNREDAQAFYKVLAESRSLKKLSISLAWYAVDGIGVTEEDLWQLCEAVHTLSLQELSLDCGCDIPGLPRENGRNVEGITVSFKPILGMICRAGLEALTVENFDGEIFPGETSIQTQGELESFSLHEFRESESLLIPKNISLKRLALCHWTHYPDIAGLTSVVVVCPNLTEIESLTESLEKLFFSIQNATVNLGSLLYFNINESDLEAVELTIWRLECGRPAIRRVQRRSCKPLSPFIQSLLGLQSWTATKCMRIWEQPQEFHNVIHNNIGSLKSVDIACVIQHMVAFWPVLLRELLEAEAIAAAAALTRGDSTAIDNRDKHVVGLRLNDMMGHCLESMSSQRLEQTSLVIKSYDDAFRQYLEPLSQFASILSIDAEFIDSHQLESLLEDIFEDEMWFSELAWFLTPETLSDPAFMTVLQELVRHPEVQTLTIRINGGEGTRRGGSALEPIQTLLQAWNYLTGMSLGWMEYGQWMRELSVQFVHPFRETLCLPTGAGELSFASEDPVTIGAPLQTRSAFPGTTWSDLSKASHKTNYLGSIIYALSCRCT</sequence>
<dbReference type="EMBL" id="JAAAID010000289">
    <property type="protein sequence ID" value="KAG0019402.1"/>
    <property type="molecule type" value="Genomic_DNA"/>
</dbReference>
<proteinExistence type="predicted"/>
<gene>
    <name evidence="2" type="ORF">BGZ80_005858</name>
</gene>
<evidence type="ECO:0000313" key="3">
    <source>
        <dbReference type="Proteomes" id="UP000703661"/>
    </source>
</evidence>
<dbReference type="AlphaFoldDB" id="A0A9P6MZT5"/>
<keyword evidence="3" id="KW-1185">Reference proteome</keyword>
<dbReference type="Proteomes" id="UP000703661">
    <property type="component" value="Unassembled WGS sequence"/>
</dbReference>
<reference evidence="2" key="1">
    <citation type="journal article" date="2020" name="Fungal Divers.">
        <title>Resolving the Mortierellaceae phylogeny through synthesis of multi-gene phylogenetics and phylogenomics.</title>
        <authorList>
            <person name="Vandepol N."/>
            <person name="Liber J."/>
            <person name="Desiro A."/>
            <person name="Na H."/>
            <person name="Kennedy M."/>
            <person name="Barry K."/>
            <person name="Grigoriev I.V."/>
            <person name="Miller A.N."/>
            <person name="O'Donnell K."/>
            <person name="Stajich J.E."/>
            <person name="Bonito G."/>
        </authorList>
    </citation>
    <scope>NUCLEOTIDE SEQUENCE</scope>
    <source>
        <strain evidence="2">NRRL 2769</strain>
    </source>
</reference>
<accession>A0A9P6MZT5</accession>